<sequence length="204" mass="21558">MLRAAVLAVVAGFAAAGFISSWSTVILVTALDSHIIILTTWFGFLDPWFDHLTDLPLRPVDADDALQSHSHGRSLLQAKKECPVTFEGANYTLITSKCKGPLYQPALCCAALAEFACPYDTYINDLATNCAATMFSLIHLYGKYPAGLFANTCKGDNLGLKCPEDVPQVQPGEEGKSSAAVATAAQAALVAASAAVMSLLIVMS</sequence>
<accession>A0A3B6C3V4</accession>
<name>A0A3B6C3V4_WHEAT</name>
<keyword evidence="3" id="KW-1185">Reference proteome</keyword>
<protein>
    <recommendedName>
        <fullName evidence="1">GPI-anchored protein LLG1-like domain-containing protein</fullName>
    </recommendedName>
</protein>
<reference evidence="2" key="1">
    <citation type="submission" date="2018-08" db="EMBL/GenBank/DDBJ databases">
        <authorList>
            <person name="Rossello M."/>
        </authorList>
    </citation>
    <scope>NUCLEOTIDE SEQUENCE [LARGE SCALE GENOMIC DNA]</scope>
    <source>
        <strain evidence="2">cv. Chinese Spring</strain>
    </source>
</reference>
<proteinExistence type="predicted"/>
<dbReference type="Gramene" id="TraesCS2B02G235800.1">
    <property type="protein sequence ID" value="TraesCS2B02G235800.1"/>
    <property type="gene ID" value="TraesCS2B02G235800"/>
</dbReference>
<evidence type="ECO:0000259" key="1">
    <source>
        <dbReference type="Pfam" id="PF26578"/>
    </source>
</evidence>
<gene>
    <name evidence="2" type="primary">LOC123049139</name>
</gene>
<feature type="domain" description="GPI-anchored protein LLG1-like" evidence="1">
    <location>
        <begin position="84"/>
        <end position="160"/>
    </location>
</feature>
<dbReference type="AlphaFoldDB" id="A0A3B6C3V4"/>
<reference evidence="2" key="2">
    <citation type="submission" date="2018-10" db="UniProtKB">
        <authorList>
            <consortium name="EnsemblPlants"/>
        </authorList>
    </citation>
    <scope>IDENTIFICATION</scope>
</reference>
<dbReference type="STRING" id="4565.A0A3B6C3V4"/>
<dbReference type="Proteomes" id="UP000019116">
    <property type="component" value="Chromosome 2B"/>
</dbReference>
<dbReference type="Gramene" id="TraesCLE_scaffold_057179_01G000100.1">
    <property type="protein sequence ID" value="TraesCLE_scaffold_057179_01G000100.1"/>
    <property type="gene ID" value="TraesCLE_scaffold_057179_01G000100"/>
</dbReference>
<dbReference type="InterPro" id="IPR039307">
    <property type="entry name" value="LORELEI-like"/>
</dbReference>
<dbReference type="Gramene" id="TraesCAD_scaffold_064943_01G000200.1">
    <property type="protein sequence ID" value="TraesCAD_scaffold_064943_01G000200.1"/>
    <property type="gene ID" value="TraesCAD_scaffold_064943_01G000200"/>
</dbReference>
<evidence type="ECO:0000313" key="3">
    <source>
        <dbReference type="Proteomes" id="UP000019116"/>
    </source>
</evidence>
<dbReference type="Gramene" id="TraesWEE_scaffold_099805_01G000100.1">
    <property type="protein sequence ID" value="TraesWEE_scaffold_099805_01G000100.1"/>
    <property type="gene ID" value="TraesWEE_scaffold_099805_01G000100"/>
</dbReference>
<evidence type="ECO:0000313" key="2">
    <source>
        <dbReference type="EnsemblPlants" id="TraesCS2B02G235800.1"/>
    </source>
</evidence>
<dbReference type="OrthoDB" id="585255at2759"/>
<dbReference type="Pfam" id="PF26578">
    <property type="entry name" value="LLG1"/>
    <property type="match status" value="1"/>
</dbReference>
<dbReference type="PANTHER" id="PTHR31533">
    <property type="entry name" value="GPI-ANCHORED PROTEIN LLG1-RELATED-RELATED"/>
    <property type="match status" value="1"/>
</dbReference>
<dbReference type="PANTHER" id="PTHR31533:SF15">
    <property type="entry name" value="OS09G0297800 PROTEIN"/>
    <property type="match status" value="1"/>
</dbReference>
<dbReference type="EnsemblPlants" id="TraesCS2B02G235800.1">
    <property type="protein sequence ID" value="TraesCS2B02G235800.1"/>
    <property type="gene ID" value="TraesCS2B02G235800"/>
</dbReference>
<dbReference type="Gramene" id="TraesCS2B03G0568200.1">
    <property type="protein sequence ID" value="TraesCS2B03G0568200.1.CDS"/>
    <property type="gene ID" value="TraesCS2B03G0568200"/>
</dbReference>
<organism evidence="2">
    <name type="scientific">Triticum aestivum</name>
    <name type="common">Wheat</name>
    <dbReference type="NCBI Taxonomy" id="4565"/>
    <lineage>
        <taxon>Eukaryota</taxon>
        <taxon>Viridiplantae</taxon>
        <taxon>Streptophyta</taxon>
        <taxon>Embryophyta</taxon>
        <taxon>Tracheophyta</taxon>
        <taxon>Spermatophyta</taxon>
        <taxon>Magnoliopsida</taxon>
        <taxon>Liliopsida</taxon>
        <taxon>Poales</taxon>
        <taxon>Poaceae</taxon>
        <taxon>BOP clade</taxon>
        <taxon>Pooideae</taxon>
        <taxon>Triticodae</taxon>
        <taxon>Triticeae</taxon>
        <taxon>Triticinae</taxon>
        <taxon>Triticum</taxon>
    </lineage>
</organism>
<dbReference type="InterPro" id="IPR058888">
    <property type="entry name" value="LLG1-like"/>
</dbReference>
<dbReference type="SMR" id="A0A3B6C3V4"/>